<evidence type="ECO:0000313" key="10">
    <source>
        <dbReference type="Proteomes" id="UP000769157"/>
    </source>
</evidence>
<feature type="compositionally biased region" description="Basic and acidic residues" evidence="6">
    <location>
        <begin position="14"/>
        <end position="24"/>
    </location>
</feature>
<evidence type="ECO:0000256" key="4">
    <source>
        <dbReference type="ARBA" id="ARBA00023306"/>
    </source>
</evidence>
<proteinExistence type="inferred from homology"/>
<dbReference type="PIRSF" id="PIRSF001771">
    <property type="entry name" value="Cyclin_A_B_D_E"/>
    <property type="match status" value="1"/>
</dbReference>
<evidence type="ECO:0000259" key="7">
    <source>
        <dbReference type="SMART" id="SM00385"/>
    </source>
</evidence>
<keyword evidence="2" id="KW-0132">Cell division</keyword>
<evidence type="ECO:0008006" key="11">
    <source>
        <dbReference type="Google" id="ProtNLM"/>
    </source>
</evidence>
<organism evidence="9 10">
    <name type="scientific">Ogataea philodendri</name>
    <dbReference type="NCBI Taxonomy" id="1378263"/>
    <lineage>
        <taxon>Eukaryota</taxon>
        <taxon>Fungi</taxon>
        <taxon>Dikarya</taxon>
        <taxon>Ascomycota</taxon>
        <taxon>Saccharomycotina</taxon>
        <taxon>Pichiomycetes</taxon>
        <taxon>Pichiales</taxon>
        <taxon>Pichiaceae</taxon>
        <taxon>Ogataea</taxon>
    </lineage>
</organism>
<dbReference type="SMART" id="SM01332">
    <property type="entry name" value="Cyclin_C"/>
    <property type="match status" value="1"/>
</dbReference>
<evidence type="ECO:0000256" key="2">
    <source>
        <dbReference type="ARBA" id="ARBA00022618"/>
    </source>
</evidence>
<protein>
    <recommendedName>
        <fullName evidence="11">Cyclin N-terminal domain-containing protein</fullName>
    </recommendedName>
</protein>
<sequence length="389" mass="45420">MSSNGLSYSRRTGFRTDENAKPNLKEQQAQSTQKQSLRDRKVLGVISNGTLNTRQDTKQVQKPSVKQTQHIEEKVQDEDDHEYDVSGFVMEPMSPLMNDKIVQEITQAYLKHSIDHLDPTDEDTFDVSMVAEYGNEIFNYLHELEYKFAPNPRYADEVQNELTWDHRSTLMNWLVQLHGRFNLLPETLFLTVNIIDRFLSNKTISLSRFQLCGAVALFIAAKYEEINVPTIQQMIYMVGDQFTVTEFLRAEKFMIEVLKFEFGWPGPMSFLRRGSKADDYDNEVRTVAKYFIEVTIMDPRFVASAPSWLAAGAQFLARRMLGRGRWTDLHVFYTGYTAEQLEPLAEVLEECCLHASEHHQAIYEKYCERRFKRSARYVRDYLETLYNEE</sequence>
<gene>
    <name evidence="9" type="ORF">OGAPHI_002177</name>
</gene>
<feature type="domain" description="Cyclin-like" evidence="7">
    <location>
        <begin position="172"/>
        <end position="256"/>
    </location>
</feature>
<dbReference type="InterPro" id="IPR013763">
    <property type="entry name" value="Cyclin-like_dom"/>
</dbReference>
<dbReference type="CDD" id="cd20512">
    <property type="entry name" value="CYCLIN_CLBs_yeast_rpt2"/>
    <property type="match status" value="1"/>
</dbReference>
<dbReference type="AlphaFoldDB" id="A0A9P8PA00"/>
<evidence type="ECO:0000256" key="3">
    <source>
        <dbReference type="ARBA" id="ARBA00023127"/>
    </source>
</evidence>
<dbReference type="EMBL" id="JAEUBE010000158">
    <property type="protein sequence ID" value="KAH3668423.1"/>
    <property type="molecule type" value="Genomic_DNA"/>
</dbReference>
<dbReference type="GO" id="GO:0016538">
    <property type="term" value="F:cyclin-dependent protein serine/threonine kinase regulator activity"/>
    <property type="evidence" value="ECO:0007669"/>
    <property type="project" value="InterPro"/>
</dbReference>
<dbReference type="SMART" id="SM00385">
    <property type="entry name" value="CYCLIN"/>
    <property type="match status" value="2"/>
</dbReference>
<dbReference type="Gene3D" id="1.10.472.10">
    <property type="entry name" value="Cyclin-like"/>
    <property type="match status" value="2"/>
</dbReference>
<comment type="similarity">
    <text evidence="1">Belongs to the cyclin family. Cyclin AB subfamily.</text>
</comment>
<dbReference type="GeneID" id="70234144"/>
<feature type="region of interest" description="Disordered" evidence="6">
    <location>
        <begin position="1"/>
        <end position="42"/>
    </location>
</feature>
<dbReference type="PANTHER" id="PTHR10177">
    <property type="entry name" value="CYCLINS"/>
    <property type="match status" value="1"/>
</dbReference>
<evidence type="ECO:0000256" key="5">
    <source>
        <dbReference type="RuleBase" id="RU000383"/>
    </source>
</evidence>
<evidence type="ECO:0000256" key="1">
    <source>
        <dbReference type="ARBA" id="ARBA00006955"/>
    </source>
</evidence>
<dbReference type="OrthoDB" id="5590282at2759"/>
<keyword evidence="10" id="KW-1185">Reference proteome</keyword>
<dbReference type="InterPro" id="IPR006671">
    <property type="entry name" value="Cyclin_N"/>
</dbReference>
<dbReference type="GO" id="GO:0044772">
    <property type="term" value="P:mitotic cell cycle phase transition"/>
    <property type="evidence" value="ECO:0007669"/>
    <property type="project" value="InterPro"/>
</dbReference>
<dbReference type="PROSITE" id="PS00292">
    <property type="entry name" value="CYCLINS"/>
    <property type="match status" value="1"/>
</dbReference>
<feature type="compositionally biased region" description="Polar residues" evidence="6">
    <location>
        <begin position="1"/>
        <end position="10"/>
    </location>
</feature>
<keyword evidence="3 5" id="KW-0195">Cyclin</keyword>
<accession>A0A9P8PA00</accession>
<evidence type="ECO:0000259" key="8">
    <source>
        <dbReference type="SMART" id="SM01332"/>
    </source>
</evidence>
<dbReference type="InterPro" id="IPR048258">
    <property type="entry name" value="Cyclins_cyclin-box"/>
</dbReference>
<dbReference type="RefSeq" id="XP_046062837.1">
    <property type="nucleotide sequence ID" value="XM_046203018.1"/>
</dbReference>
<comment type="caution">
    <text evidence="9">The sequence shown here is derived from an EMBL/GenBank/DDBJ whole genome shotgun (WGS) entry which is preliminary data.</text>
</comment>
<feature type="compositionally biased region" description="Polar residues" evidence="6">
    <location>
        <begin position="54"/>
        <end position="68"/>
    </location>
</feature>
<dbReference type="InterPro" id="IPR039361">
    <property type="entry name" value="Cyclin"/>
</dbReference>
<name>A0A9P8PA00_9ASCO</name>
<dbReference type="Pfam" id="PF00134">
    <property type="entry name" value="Cyclin_N"/>
    <property type="match status" value="1"/>
</dbReference>
<dbReference type="Proteomes" id="UP000769157">
    <property type="component" value="Unassembled WGS sequence"/>
</dbReference>
<keyword evidence="4" id="KW-0131">Cell cycle</keyword>
<feature type="domain" description="Cyclin C-terminal" evidence="8">
    <location>
        <begin position="265"/>
        <end position="380"/>
    </location>
</feature>
<feature type="region of interest" description="Disordered" evidence="6">
    <location>
        <begin position="54"/>
        <end position="81"/>
    </location>
</feature>
<evidence type="ECO:0000313" key="9">
    <source>
        <dbReference type="EMBL" id="KAH3668423.1"/>
    </source>
</evidence>
<dbReference type="Pfam" id="PF02984">
    <property type="entry name" value="Cyclin_C"/>
    <property type="match status" value="1"/>
</dbReference>
<dbReference type="InterPro" id="IPR036915">
    <property type="entry name" value="Cyclin-like_sf"/>
</dbReference>
<dbReference type="SUPFAM" id="SSF47954">
    <property type="entry name" value="Cyclin-like"/>
    <property type="match status" value="2"/>
</dbReference>
<feature type="domain" description="Cyclin-like" evidence="7">
    <location>
        <begin position="269"/>
        <end position="350"/>
    </location>
</feature>
<feature type="compositionally biased region" description="Polar residues" evidence="6">
    <location>
        <begin position="25"/>
        <end position="35"/>
    </location>
</feature>
<dbReference type="InterPro" id="IPR004367">
    <property type="entry name" value="Cyclin_C-dom"/>
</dbReference>
<dbReference type="GO" id="GO:0051301">
    <property type="term" value="P:cell division"/>
    <property type="evidence" value="ECO:0007669"/>
    <property type="project" value="UniProtKB-KW"/>
</dbReference>
<evidence type="ECO:0000256" key="6">
    <source>
        <dbReference type="SAM" id="MobiDB-lite"/>
    </source>
</evidence>
<dbReference type="InterPro" id="IPR046965">
    <property type="entry name" value="Cyclin_A/B-like"/>
</dbReference>
<reference evidence="9" key="1">
    <citation type="journal article" date="2021" name="Open Biol.">
        <title>Shared evolutionary footprints suggest mitochondrial oxidative damage underlies multiple complex I losses in fungi.</title>
        <authorList>
            <person name="Schikora-Tamarit M.A."/>
            <person name="Marcet-Houben M."/>
            <person name="Nosek J."/>
            <person name="Gabaldon T."/>
        </authorList>
    </citation>
    <scope>NUCLEOTIDE SEQUENCE</scope>
    <source>
        <strain evidence="9">CBS6075</strain>
    </source>
</reference>
<dbReference type="FunFam" id="1.10.472.10:FF:000005">
    <property type="entry name" value="G2/mitotic-specific cyclin B"/>
    <property type="match status" value="1"/>
</dbReference>
<reference evidence="9" key="2">
    <citation type="submission" date="2021-01" db="EMBL/GenBank/DDBJ databases">
        <authorList>
            <person name="Schikora-Tamarit M.A."/>
        </authorList>
    </citation>
    <scope>NUCLEOTIDE SEQUENCE</scope>
    <source>
        <strain evidence="9">CBS6075</strain>
    </source>
</reference>